<protein>
    <submittedName>
        <fullName evidence="4">DUF58 domain-containing protein</fullName>
    </submittedName>
</protein>
<dbReference type="Pfam" id="PF01882">
    <property type="entry name" value="DUF58"/>
    <property type="match status" value="1"/>
</dbReference>
<feature type="transmembrane region" description="Helical" evidence="2">
    <location>
        <begin position="127"/>
        <end position="148"/>
    </location>
</feature>
<evidence type="ECO:0000256" key="1">
    <source>
        <dbReference type="SAM" id="MobiDB-lite"/>
    </source>
</evidence>
<sequence length="475" mass="51397">MSSPNPVPADTADAKAAKAESRKRRRAASAANRATSRRARRKASVEAADGTTPDGGASADGRSPESGTAPTGGEAGPGLRDRAGALWRRRIHPVLDVVSPVGWTLLGAAAACWLLGMTLHITELNVIAFVLTVPLVIAALFVLGRANYRVTLDLQSHRVVVGTRAVGRVEVANPTQRPILASRIELAVGSATAQFLVPRLAAEAEHEELFAVPTKRRAVLVVGPVRSVRDDPLSLMRRQVTWAKEQELFVHPRTVRLDEAASGFLRDLEGTPSSDLSSSDIAFHALRDYAPGDDRRHVHWRTTARTGKLMVRQFEETRRSHVVVALDNLAEHYASAEEFELAVSAAASLSGQTFREEKELTPFTFDERQSTRTLRQMMDDYTVVEQLKERTPFHELGQKAADLAPNASAVMMIVGSHTTARELNSAANQLPIGVMAVAIRCVDDAEVKRSAIGGLDVVTLGSLDTLAKAMRAVGR</sequence>
<dbReference type="AlphaFoldDB" id="A0A291GVW3"/>
<dbReference type="EMBL" id="CP023564">
    <property type="protein sequence ID" value="ATG54350.1"/>
    <property type="molecule type" value="Genomic_DNA"/>
</dbReference>
<proteinExistence type="predicted"/>
<evidence type="ECO:0000313" key="4">
    <source>
        <dbReference type="EMBL" id="ATG54350.1"/>
    </source>
</evidence>
<dbReference type="InterPro" id="IPR002881">
    <property type="entry name" value="DUF58"/>
</dbReference>
<dbReference type="PANTHER" id="PTHR34351:SF1">
    <property type="entry name" value="SLR1927 PROTEIN"/>
    <property type="match status" value="1"/>
</dbReference>
<dbReference type="PANTHER" id="PTHR34351">
    <property type="entry name" value="SLR1927 PROTEIN-RELATED"/>
    <property type="match status" value="1"/>
</dbReference>
<evidence type="ECO:0000256" key="2">
    <source>
        <dbReference type="SAM" id="Phobius"/>
    </source>
</evidence>
<keyword evidence="5" id="KW-1185">Reference proteome</keyword>
<keyword evidence="2" id="KW-0472">Membrane</keyword>
<evidence type="ECO:0000259" key="3">
    <source>
        <dbReference type="Pfam" id="PF01882"/>
    </source>
</evidence>
<dbReference type="Proteomes" id="UP000217889">
    <property type="component" value="Chromosome"/>
</dbReference>
<feature type="transmembrane region" description="Helical" evidence="2">
    <location>
        <begin position="97"/>
        <end position="121"/>
    </location>
</feature>
<reference evidence="4 5" key="1">
    <citation type="journal article" date="2014" name="Int. J. Syst. Evol. Microbiol.">
        <title>Brachybacterium ginsengisoli sp. nov., isolated from soil of a ginseng field.</title>
        <authorList>
            <person name="Hoang V.A."/>
            <person name="Kim Y.J."/>
            <person name="Nguyen N.L."/>
            <person name="Yang D.C."/>
        </authorList>
    </citation>
    <scope>NUCLEOTIDE SEQUENCE [LARGE SCALE GENOMIC DNA]</scope>
    <source>
        <strain evidence="4 5">DCY80</strain>
    </source>
</reference>
<feature type="domain" description="DUF58" evidence="3">
    <location>
        <begin position="286"/>
        <end position="456"/>
    </location>
</feature>
<keyword evidence="2" id="KW-0812">Transmembrane</keyword>
<dbReference type="RefSeq" id="WP_096798819.1">
    <property type="nucleotide sequence ID" value="NZ_CP023564.1"/>
</dbReference>
<name>A0A291GVW3_9MICO</name>
<keyword evidence="2" id="KW-1133">Transmembrane helix</keyword>
<gene>
    <name evidence="4" type="ORF">CFK41_05860</name>
</gene>
<accession>A0A291GVW3</accession>
<organism evidence="4 5">
    <name type="scientific">Brachybacterium ginsengisoli</name>
    <dbReference type="NCBI Taxonomy" id="1331682"/>
    <lineage>
        <taxon>Bacteria</taxon>
        <taxon>Bacillati</taxon>
        <taxon>Actinomycetota</taxon>
        <taxon>Actinomycetes</taxon>
        <taxon>Micrococcales</taxon>
        <taxon>Dermabacteraceae</taxon>
        <taxon>Brachybacterium</taxon>
    </lineage>
</organism>
<dbReference type="OrthoDB" id="9812729at2"/>
<dbReference type="KEGG" id="bgg:CFK41_05860"/>
<feature type="region of interest" description="Disordered" evidence="1">
    <location>
        <begin position="1"/>
        <end position="80"/>
    </location>
</feature>
<evidence type="ECO:0000313" key="5">
    <source>
        <dbReference type="Proteomes" id="UP000217889"/>
    </source>
</evidence>